<dbReference type="KEGG" id="ppsc:EHS13_14285"/>
<dbReference type="Gene3D" id="2.60.40.1120">
    <property type="entry name" value="Carboxypeptidase-like, regulatory domain"/>
    <property type="match status" value="1"/>
</dbReference>
<proteinExistence type="inferred from homology"/>
<dbReference type="Gene3D" id="2.60.40.10">
    <property type="entry name" value="Immunoglobulins"/>
    <property type="match status" value="1"/>
</dbReference>
<dbReference type="InterPro" id="IPR001434">
    <property type="entry name" value="OmcB-like_DUF11"/>
</dbReference>
<evidence type="ECO:0000256" key="1">
    <source>
        <dbReference type="ARBA" id="ARBA00010116"/>
    </source>
</evidence>
<comment type="similarity">
    <text evidence="1">Belongs to the intimin/invasin family.</text>
</comment>
<feature type="domain" description="SLH" evidence="4">
    <location>
        <begin position="2691"/>
        <end position="2754"/>
    </location>
</feature>
<feature type="domain" description="SLH" evidence="4">
    <location>
        <begin position="2755"/>
        <end position="2814"/>
    </location>
</feature>
<dbReference type="PANTHER" id="PTHR34819">
    <property type="entry name" value="LARGE CYSTEINE-RICH PERIPLASMIC PROTEIN OMCB"/>
    <property type="match status" value="1"/>
</dbReference>
<evidence type="ECO:0000259" key="3">
    <source>
        <dbReference type="PROSITE" id="PS51127"/>
    </source>
</evidence>
<dbReference type="RefSeq" id="WP_155700994.1">
    <property type="nucleotide sequence ID" value="NZ_CP034235.1"/>
</dbReference>
<feature type="domain" description="SLH" evidence="4">
    <location>
        <begin position="2627"/>
        <end position="2690"/>
    </location>
</feature>
<dbReference type="PROSITE" id="PS51127">
    <property type="entry name" value="BIG1"/>
    <property type="match status" value="1"/>
</dbReference>
<dbReference type="SUPFAM" id="SSF49373">
    <property type="entry name" value="Invasin/intimin cell-adhesion fragments"/>
    <property type="match status" value="1"/>
</dbReference>
<dbReference type="InterPro" id="IPR003344">
    <property type="entry name" value="Big_1_dom"/>
</dbReference>
<protein>
    <submittedName>
        <fullName evidence="5">DUF11 domain-containing protein</fullName>
    </submittedName>
</protein>
<dbReference type="OrthoDB" id="283370at2"/>
<dbReference type="InterPro" id="IPR013783">
    <property type="entry name" value="Ig-like_fold"/>
</dbReference>
<name>A0A6B8RKS0_9BACL</name>
<evidence type="ECO:0000313" key="6">
    <source>
        <dbReference type="Proteomes" id="UP000426246"/>
    </source>
</evidence>
<dbReference type="EMBL" id="CP034235">
    <property type="protein sequence ID" value="QGQ95958.1"/>
    <property type="molecule type" value="Genomic_DNA"/>
</dbReference>
<dbReference type="PROSITE" id="PS51272">
    <property type="entry name" value="SLH"/>
    <property type="match status" value="3"/>
</dbReference>
<accession>A0A6B8RKS0</accession>
<dbReference type="Pfam" id="PF02369">
    <property type="entry name" value="Big_1"/>
    <property type="match status" value="1"/>
</dbReference>
<dbReference type="SMART" id="SM00634">
    <property type="entry name" value="BID_1"/>
    <property type="match status" value="1"/>
</dbReference>
<dbReference type="SUPFAM" id="SSF49478">
    <property type="entry name" value="Cna protein B-type domain"/>
    <property type="match status" value="1"/>
</dbReference>
<dbReference type="Pfam" id="PF13620">
    <property type="entry name" value="CarboxypepD_reg"/>
    <property type="match status" value="1"/>
</dbReference>
<dbReference type="Pfam" id="PF00395">
    <property type="entry name" value="SLH"/>
    <property type="match status" value="3"/>
</dbReference>
<reference evidence="6" key="1">
    <citation type="submission" date="2018-11" db="EMBL/GenBank/DDBJ databases">
        <title>Complete genome sequence of Paenibacillus sp. ML311-T8.</title>
        <authorList>
            <person name="Nam Y.-D."/>
            <person name="Kang J."/>
            <person name="Chung W.-H."/>
            <person name="Park Y.S."/>
        </authorList>
    </citation>
    <scope>NUCLEOTIDE SEQUENCE [LARGE SCALE GENOMIC DNA]</scope>
    <source>
        <strain evidence="6">ML311-T8</strain>
    </source>
</reference>
<dbReference type="Proteomes" id="UP000426246">
    <property type="component" value="Chromosome"/>
</dbReference>
<feature type="domain" description="Big-1" evidence="3">
    <location>
        <begin position="2060"/>
        <end position="2170"/>
    </location>
</feature>
<dbReference type="InterPro" id="IPR051172">
    <property type="entry name" value="Chlamydia_OmcB"/>
</dbReference>
<evidence type="ECO:0000256" key="2">
    <source>
        <dbReference type="SAM" id="MobiDB-lite"/>
    </source>
</evidence>
<dbReference type="Pfam" id="PF01345">
    <property type="entry name" value="DUF11"/>
    <property type="match status" value="2"/>
</dbReference>
<organism evidence="5 6">
    <name type="scientific">Paenibacillus psychroresistens</name>
    <dbReference type="NCBI Taxonomy" id="1778678"/>
    <lineage>
        <taxon>Bacteria</taxon>
        <taxon>Bacillati</taxon>
        <taxon>Bacillota</taxon>
        <taxon>Bacilli</taxon>
        <taxon>Bacillales</taxon>
        <taxon>Paenibacillaceae</taxon>
        <taxon>Paenibacillus</taxon>
    </lineage>
</organism>
<evidence type="ECO:0000259" key="4">
    <source>
        <dbReference type="PROSITE" id="PS51272"/>
    </source>
</evidence>
<feature type="region of interest" description="Disordered" evidence="2">
    <location>
        <begin position="927"/>
        <end position="951"/>
    </location>
</feature>
<evidence type="ECO:0000313" key="5">
    <source>
        <dbReference type="EMBL" id="QGQ95958.1"/>
    </source>
</evidence>
<sequence length="2857" mass="307519">MMKKKLSVIMIFMLLFQFVSGIFATSVGATINPNTSTGITVFTHVYGETVLGRDSIVYVTTKNESAAWAFNVGIEVVLDDGLQISDSQAPAPTSKTGNSLEKQTAYWQDIKDLAPGESFEFPVKVNSLEKYRILSSKGYVPFKAVPEFVVNVHASKFPRILNDPPNEVSATTTQILKIMPFSIIVTNPSKQLKGASGSVEVQSSHPSEWGAGNYEYNIVNNTRFETKFNSLTSLLGGSLEAYNFTDTQPTTVNKMETNNKRSSQWVNLYVPENSDKSLKFKAAFLNNDTVDSDTDNDGAILTHGATVSNTIQYNATVDNINFISNADIPSANIEYNSTPMDIIIDKSVIQTSTHYADTLEYTLTITTNEYYQADTVVVTDIIGDGQSFGSYVLQTGLIDATNPAPAPNPVAAKASDGTTTFTWNIGTMLPKKSVTLHYTTTVDNTWAGAPYAPNSIYAGDNIHNWSKVTAHTVPSGIVSDSDSTSVPIAVPKITEEITSVADAAFVTPITSELAKATVGDKVNFRITYDASNVDAKQHEVVVYDYLPLGTLPDNAAVLAGNGEDDVADLVGLDLNLVKPEYIADLHALVWTLDDVDELMTLSVDVPVVVIDATDYVKLDKSEQNLVVLSYKNSPGRIKSERDTVKLQYVEPYIELSRKINTTIVDSSSVTVNGGQSVLVSVYLTNNSTTSTAFNVKFIDTLPPELENPSSVSDGSTPNLNNIAFNEIPSIAPGQTITFSYRATVINPIGVSKEISESSKWDYYSQSGHKGRHYIDPTDPSNITRETLHVTMKTEDVAITKTVVDSTSPTFGDSDVQVGDKVVYKIIVTVPKNEVMYDAFITDDIPAGQTLLNVYAVNQYIPSSHSGTPLSNTTYSQSGAANTSEIVRIPQYGASLPQTLGVSASTPTYTYFIETKVVRITDDSDQETQKSKAQIHWKDQISGGDPRSKESSNAQVIVSKPNLKATITPLNADMEKGETQTIIFKLENIGTSEAYDFVPTIKLPAGFKVADLASTSPLLEDSDVSGNIDDGFTLTYDIQNLAKAASTTFSFPLMLEQVKGSGSSHHVNGASGVYYSTHSAFVNNSTDENEKFPTAPASSTIKVPGLQLTNKIIGTSNGISPGDLTQIRPGDLLDYELEVIIPDGTNAYNLIVEDTLPSLEKFDLIGTDLDGSTQTVSSTTYKYTFIGEIDASGSEKKKTIVLHLRAKTDGSFANDTENATSSATAKWETALSGGNLLTTSPEKTNTIAVIRPILSISATPVIGNPQFASNNKTINIQYLLTNTGAGKAYGTNVEVPILPGLSVVESTIKSAGTASGSLIEATGGSGGKVVWNNLTVNGNNSTLVLSFDVELSANSPVQGAGITELDLIAALKQYKSIATISGDQHAKTYMPNEHATHTLTVAPLTLDVTVTANTYMPGNTTKVRPGDQLTYRIDLNTTDNSTVYHPILNLTGLVDQVIISVKQGNTTIPLTENIGYILSVPVIGDSPISDDSKLTVVTRVNTNTNYSNPHDTSFKPTISYKTADTNDSDKLATVSQLVQTVVEPVLTLEITQDKPDLSTPGEEVTYTVTVGNASGNSDAFNANLDLSVSSKIYLSHVALAEVNDIVTSNSGPTGNGTIHWIIGSIPKGNSAILKFKAAAKDATTVTTAIYGEAKLKEYYSIPGSVLPGDGGKKYTSLLTNTATGVVKGTHALDLTHTYSITAGKSQEFPHTLKNNGAGRDTFTLSLQNGIYPTDLFAGTDMVNPIAKGKLDEGVWKWEILNLGYSSNGNSTGEIVVDLAAGAIITLKLVVNVPVTTQYDNLANTTVLQAVSKYHISPISVESVNDTLTVTGTPLDGWVGNQLPLGPLAPRIHNPATSNDWMLPVFGQYDSMTLQAVSAVNVKAVVAIYTVNSEVVETKLTLVNPNFVDVGYKQWTGVSRLPFSITTGTYGTIYKAYDAVAVPRVELETDTYNDEALSVGGNNKFKLRQSLTVEGTITDLSTHNNLAGAKVVLYDPLNKVVVATLLETTSNGHYSFSNINVGEYELLVIKSGYSQTTKRFYALPEDDTSNTVIVDAALSPYKITMTANPSTILGDGVSQSILTAIVSDNEGNALDGVTVTFTAPKGTFSSTSNGTFVAASISAITDEHGIAHVQFKSDIIAGTASVRFPVNADVSDPINNLYANGQIIVTFDPGAIVGIVTETLKDESGNLISKPVKGAIVTVSKKEGNEVIFSATMTTAENGAYKIAIPVGNTDYDVVITKPILVGTQTKMVDFPQVAHAGAIIAGIYKEFPAEKTGSGLLIFKTQSGEETLLEVALAQRIQGYLIKVIDPSLPQEVPIPVTINDNGTFNAPNLDPGTYQFAITYKDENAHELILGSKLPTIVIGNNGALIGEMNIALGLIDPYGTVTDIDTGLPIAGAHVTLFYANTPRNLANVTTPPVGQTESPIPGTLVHVPQILSFAPFDNLSPEQITLIDGQYAWMVYDHTDYYVETTKPGYYSNTSGTLSVDGAIVKYDPKLKRIPSPAAQQEDAVAPVAPIVQTQADLAVQLLSDNAAYPEEGIVTFTINYLNKSDVIVKGVTVKAQIPQYTDILEAADGKVTGSEITWKIGDLAPKASGTIVYKVKVKANSLPQAEVKVTNEATIASTDTLVNLEDDKSPLSILLFTSRFGDQGHERYIKGYPDGNFKPNRAITRAEIAAIFSRIMDLQSTVTGEKFYTDITATFWAKEYIETATRVGLFTGYENGGFRPDAPITRAELSTVIFRYLKLTDRAPIKLDFTDIETHWAKNAIEEIFRYHIITGYPDKTFRPGADMIRTEAVTMINRLLNRGPLYGAEVSFPDVNATHWAFGQVEESAITHEYKRFDNGSEQMTKYIPEPLW</sequence>
<keyword evidence="6" id="KW-1185">Reference proteome</keyword>
<dbReference type="PANTHER" id="PTHR34819:SF3">
    <property type="entry name" value="CELL SURFACE PROTEIN"/>
    <property type="match status" value="1"/>
</dbReference>
<gene>
    <name evidence="5" type="ORF">EHS13_14285</name>
</gene>
<dbReference type="InterPro" id="IPR001119">
    <property type="entry name" value="SLH_dom"/>
</dbReference>
<dbReference type="InterPro" id="IPR008964">
    <property type="entry name" value="Invasin/intimin_cell_adhesion"/>
</dbReference>